<protein>
    <recommendedName>
        <fullName evidence="2">AB hydrolase-1 domain-containing protein</fullName>
    </recommendedName>
</protein>
<comment type="caution">
    <text evidence="3">The sequence shown here is derived from an EMBL/GenBank/DDBJ whole genome shotgun (WGS) entry which is preliminary data.</text>
</comment>
<feature type="active site" evidence="1">
    <location>
        <position position="324"/>
    </location>
</feature>
<dbReference type="AlphaFoldDB" id="A0A2S3VW61"/>
<reference evidence="4" key="1">
    <citation type="submission" date="2017-02" db="EMBL/GenBank/DDBJ databases">
        <authorList>
            <person name="Furmanczyk E.M."/>
        </authorList>
    </citation>
    <scope>NUCLEOTIDE SEQUENCE [LARGE SCALE GENOMIC DNA]</scope>
    <source>
        <strain evidence="4">AP3_22</strain>
    </source>
</reference>
<feature type="active site" description="Nucleophile" evidence="1">
    <location>
        <position position="141"/>
    </location>
</feature>
<organism evidence="3 4">
    <name type="scientific">Pseudomonas laurylsulfativorans</name>
    <dbReference type="NCBI Taxonomy" id="1943631"/>
    <lineage>
        <taxon>Bacteria</taxon>
        <taxon>Pseudomonadati</taxon>
        <taxon>Pseudomonadota</taxon>
        <taxon>Gammaproteobacteria</taxon>
        <taxon>Pseudomonadales</taxon>
        <taxon>Pseudomonadaceae</taxon>
        <taxon>Pseudomonas</taxon>
    </lineage>
</organism>
<feature type="domain" description="AB hydrolase-1" evidence="2">
    <location>
        <begin position="67"/>
        <end position="328"/>
    </location>
</feature>
<evidence type="ECO:0000313" key="4">
    <source>
        <dbReference type="Proteomes" id="UP000237440"/>
    </source>
</evidence>
<dbReference type="PANTHER" id="PTHR32268">
    <property type="entry name" value="HOMOSERINE O-ACETYLTRANSFERASE"/>
    <property type="match status" value="1"/>
</dbReference>
<proteinExistence type="predicted"/>
<name>A0A2S3VW61_9PSED</name>
<evidence type="ECO:0000256" key="1">
    <source>
        <dbReference type="PIRSR" id="PIRSR000443-1"/>
    </source>
</evidence>
<dbReference type="GO" id="GO:0016747">
    <property type="term" value="F:acyltransferase activity, transferring groups other than amino-acyl groups"/>
    <property type="evidence" value="ECO:0007669"/>
    <property type="project" value="InterPro"/>
</dbReference>
<dbReference type="Gene3D" id="3.40.50.1820">
    <property type="entry name" value="alpha/beta hydrolase"/>
    <property type="match status" value="1"/>
</dbReference>
<dbReference type="PIRSF" id="PIRSF000443">
    <property type="entry name" value="Homoser_Ac_trans"/>
    <property type="match status" value="1"/>
</dbReference>
<dbReference type="InterPro" id="IPR000073">
    <property type="entry name" value="AB_hydrolase_1"/>
</dbReference>
<dbReference type="PANTHER" id="PTHR32268:SF15">
    <property type="entry name" value="HOMOSERINE ACETYLTRANSFERASE FAMILY PROTEIN (AFU_ORTHOLOGUE AFUA_1G15350)"/>
    <property type="match status" value="1"/>
</dbReference>
<dbReference type="InterPro" id="IPR008220">
    <property type="entry name" value="HAT_MetX-like"/>
</dbReference>
<dbReference type="SUPFAM" id="SSF53474">
    <property type="entry name" value="alpha/beta-Hydrolases"/>
    <property type="match status" value="1"/>
</dbReference>
<dbReference type="InterPro" id="IPR029058">
    <property type="entry name" value="AB_hydrolase_fold"/>
</dbReference>
<dbReference type="EMBL" id="MUJK01000001">
    <property type="protein sequence ID" value="POF44180.1"/>
    <property type="molecule type" value="Genomic_DNA"/>
</dbReference>
<evidence type="ECO:0000259" key="2">
    <source>
        <dbReference type="Pfam" id="PF00561"/>
    </source>
</evidence>
<feature type="active site" evidence="1">
    <location>
        <position position="295"/>
    </location>
</feature>
<dbReference type="Proteomes" id="UP000237440">
    <property type="component" value="Unassembled WGS sequence"/>
</dbReference>
<accession>A0A2S3VW61</accession>
<sequence length="349" mass="38152">MSLHPYYNAENHGPYEIINIGDLDLACGKTLHNCELAVATHGQLNENKDNAILIPTWYSGTSKIIQDVFIGTGRAIDPDKYFVIIVNQIGNGLSSSPHNTLGIYAKAGFPTISIADDVTAQHRLVTEHLGLTKLALVMGGSMGAQQTYEWAVRYPSMVDRMAAIAGTARTSDINKIIADTIIHGLRTDPSFSHGDYVDSQAVSAGLTQHARLMTLYGLSASFFEQQHYKPLGFDSVEAFFEGFMKPYFSPMDPNNLITMLEKWRAVDVSALEGGNLRAALGRITAKALIMPISQDMFFPPSMCLAEAEMIKDAVFYASSSPSGHLGLFGVDGDWIREVDNQLAELLGRK</sequence>
<dbReference type="NCBIfam" id="NF005757">
    <property type="entry name" value="PRK07581.1"/>
    <property type="match status" value="1"/>
</dbReference>
<dbReference type="Pfam" id="PF00561">
    <property type="entry name" value="Abhydrolase_1"/>
    <property type="match status" value="1"/>
</dbReference>
<dbReference type="RefSeq" id="WP_240635670.1">
    <property type="nucleotide sequence ID" value="NZ_MUJK01000001.1"/>
</dbReference>
<gene>
    <name evidence="3" type="ORF">B0D71_05155</name>
</gene>
<evidence type="ECO:0000313" key="3">
    <source>
        <dbReference type="EMBL" id="POF44180.1"/>
    </source>
</evidence>
<keyword evidence="4" id="KW-1185">Reference proteome</keyword>